<dbReference type="EMBL" id="KB908910">
    <property type="protein sequence ID" value="EOB15563.1"/>
    <property type="molecule type" value="Genomic_DNA"/>
</dbReference>
<dbReference type="HOGENOM" id="CLU_3143514_0_0_1"/>
<keyword evidence="1" id="KW-1133">Transmembrane helix</keyword>
<evidence type="ECO:0000313" key="2">
    <source>
        <dbReference type="EMBL" id="EOB15563.1"/>
    </source>
</evidence>
<reference evidence="2 3" key="1">
    <citation type="journal article" date="2013" name="BMC Genomics">
        <title>Comparative genomics of parasitic silkworm microsporidia reveal an association between genome expansion and host adaptation.</title>
        <authorList>
            <person name="Pan G."/>
            <person name="Xu J."/>
            <person name="Li T."/>
            <person name="Xia Q."/>
            <person name="Liu S.L."/>
            <person name="Zhang G."/>
            <person name="Li S."/>
            <person name="Li C."/>
            <person name="Liu H."/>
            <person name="Yang L."/>
            <person name="Liu T."/>
            <person name="Zhang X."/>
            <person name="Wu Z."/>
            <person name="Fan W."/>
            <person name="Dang X."/>
            <person name="Xiang H."/>
            <person name="Tao M."/>
            <person name="Li Y."/>
            <person name="Hu J."/>
            <person name="Li Z."/>
            <person name="Lin L."/>
            <person name="Luo J."/>
            <person name="Geng L."/>
            <person name="Wang L."/>
            <person name="Long M."/>
            <person name="Wan Y."/>
            <person name="He N."/>
            <person name="Zhang Z."/>
            <person name="Lu C."/>
            <person name="Keeling P.J."/>
            <person name="Wang J."/>
            <person name="Xiang Z."/>
            <person name="Zhou Z."/>
        </authorList>
    </citation>
    <scope>NUCLEOTIDE SEQUENCE [LARGE SCALE GENOMIC DNA]</scope>
    <source>
        <strain evidence="3">CQ1 / CVCC 102059</strain>
    </source>
</reference>
<feature type="transmembrane region" description="Helical" evidence="1">
    <location>
        <begin position="6"/>
        <end position="25"/>
    </location>
</feature>
<gene>
    <name evidence="2" type="ORF">NBO_2g0055</name>
</gene>
<dbReference type="Proteomes" id="UP000016927">
    <property type="component" value="Unassembled WGS sequence"/>
</dbReference>
<proteinExistence type="predicted"/>
<evidence type="ECO:0000256" key="1">
    <source>
        <dbReference type="SAM" id="Phobius"/>
    </source>
</evidence>
<name>R0MRN1_NOSB1</name>
<keyword evidence="1" id="KW-0812">Transmembrane</keyword>
<keyword evidence="3" id="KW-1185">Reference proteome</keyword>
<dbReference type="AlphaFoldDB" id="R0MRN1"/>
<dbReference type="VEuPathDB" id="MicrosporidiaDB:NBO_2g0055"/>
<evidence type="ECO:0000313" key="3">
    <source>
        <dbReference type="Proteomes" id="UP000016927"/>
    </source>
</evidence>
<organism evidence="2 3">
    <name type="scientific">Nosema bombycis (strain CQ1 / CVCC 102059)</name>
    <name type="common">Microsporidian parasite</name>
    <name type="synonym">Pebrine of silkworm</name>
    <dbReference type="NCBI Taxonomy" id="578461"/>
    <lineage>
        <taxon>Eukaryota</taxon>
        <taxon>Fungi</taxon>
        <taxon>Fungi incertae sedis</taxon>
        <taxon>Microsporidia</taxon>
        <taxon>Nosematidae</taxon>
        <taxon>Nosema</taxon>
    </lineage>
</organism>
<sequence length="49" mass="6071">MKQLYIFLSYILVCYLIFRSFFLFLKLPFLELSSSGFLAYLIYYYQIDY</sequence>
<keyword evidence="1" id="KW-0472">Membrane</keyword>
<protein>
    <submittedName>
        <fullName evidence="2">Uncharacterized protein</fullName>
    </submittedName>
</protein>
<accession>R0MRN1</accession>